<evidence type="ECO:0000256" key="1">
    <source>
        <dbReference type="ARBA" id="ARBA00004613"/>
    </source>
</evidence>
<evidence type="ECO:0000313" key="14">
    <source>
        <dbReference type="Proteomes" id="UP000664521"/>
    </source>
</evidence>
<comment type="function">
    <text evidence="12">Catalyzes the hydrolysis of complex carboxylic polyesters found in the cell wall of plants. Degrades cutin, a macromolecule that forms the structure of the plant cuticle.</text>
</comment>
<evidence type="ECO:0000256" key="6">
    <source>
        <dbReference type="ARBA" id="ARBA00022729"/>
    </source>
</evidence>
<dbReference type="PROSITE" id="PS00155">
    <property type="entry name" value="CUTINASE_1"/>
    <property type="match status" value="1"/>
</dbReference>
<dbReference type="GO" id="GO:0016052">
    <property type="term" value="P:carbohydrate catabolic process"/>
    <property type="evidence" value="ECO:0007669"/>
    <property type="project" value="TreeGrafter"/>
</dbReference>
<dbReference type="SMART" id="SM01110">
    <property type="entry name" value="Cutinase"/>
    <property type="match status" value="1"/>
</dbReference>
<dbReference type="InterPro" id="IPR043580">
    <property type="entry name" value="CUTINASE_1"/>
</dbReference>
<evidence type="ECO:0000256" key="4">
    <source>
        <dbReference type="ARBA" id="ARBA00022487"/>
    </source>
</evidence>
<feature type="disulfide bond" evidence="11">
    <location>
        <begin position="181"/>
        <end position="188"/>
    </location>
</feature>
<keyword evidence="4 12" id="KW-0719">Serine esterase</keyword>
<proteinExistence type="inferred from homology"/>
<gene>
    <name evidence="13" type="ORF">HETSPECPRED_009085</name>
</gene>
<dbReference type="AlphaFoldDB" id="A0A8H3IVE4"/>
<accession>A0A8H3IVE4</accession>
<evidence type="ECO:0000256" key="9">
    <source>
        <dbReference type="ARBA" id="ARBA00034045"/>
    </source>
</evidence>
<feature type="active site" evidence="10">
    <location>
        <position position="185"/>
    </location>
</feature>
<name>A0A8H3IVE4_9LECA</name>
<dbReference type="OrthoDB" id="2975078at2759"/>
<dbReference type="Proteomes" id="UP000664521">
    <property type="component" value="Unassembled WGS sequence"/>
</dbReference>
<comment type="subcellular location">
    <subcellularLocation>
        <location evidence="1 12">Secreted</location>
    </subcellularLocation>
</comment>
<organism evidence="13 14">
    <name type="scientific">Heterodermia speciosa</name>
    <dbReference type="NCBI Taxonomy" id="116794"/>
    <lineage>
        <taxon>Eukaryota</taxon>
        <taxon>Fungi</taxon>
        <taxon>Dikarya</taxon>
        <taxon>Ascomycota</taxon>
        <taxon>Pezizomycotina</taxon>
        <taxon>Lecanoromycetes</taxon>
        <taxon>OSLEUM clade</taxon>
        <taxon>Lecanoromycetidae</taxon>
        <taxon>Caliciales</taxon>
        <taxon>Physciaceae</taxon>
        <taxon>Heterodermia</taxon>
    </lineage>
</organism>
<feature type="active site" description="Nucleophile" evidence="10">
    <location>
        <position position="136"/>
    </location>
</feature>
<comment type="caution">
    <text evidence="13">The sequence shown here is derived from an EMBL/GenBank/DDBJ whole genome shotgun (WGS) entry which is preliminary data.</text>
</comment>
<evidence type="ECO:0000256" key="12">
    <source>
        <dbReference type="RuleBase" id="RU361263"/>
    </source>
</evidence>
<feature type="chain" id="PRO_5034520792" description="Cutinase" evidence="12">
    <location>
        <begin position="18"/>
        <end position="222"/>
    </location>
</feature>
<dbReference type="SUPFAM" id="SSF53474">
    <property type="entry name" value="alpha/beta-Hydrolases"/>
    <property type="match status" value="1"/>
</dbReference>
<evidence type="ECO:0000256" key="3">
    <source>
        <dbReference type="ARBA" id="ARBA00013095"/>
    </source>
</evidence>
<dbReference type="PANTHER" id="PTHR48250:SF2">
    <property type="entry name" value="CUTINASE"/>
    <property type="match status" value="1"/>
</dbReference>
<dbReference type="EC" id="3.1.1.74" evidence="3 12"/>
<dbReference type="GO" id="GO:0005576">
    <property type="term" value="C:extracellular region"/>
    <property type="evidence" value="ECO:0007669"/>
    <property type="project" value="UniProtKB-SubCell"/>
</dbReference>
<keyword evidence="7 12" id="KW-0378">Hydrolase</keyword>
<dbReference type="EMBL" id="CAJPDS010000072">
    <property type="protein sequence ID" value="CAF9934043.1"/>
    <property type="molecule type" value="Genomic_DNA"/>
</dbReference>
<dbReference type="InterPro" id="IPR000675">
    <property type="entry name" value="Cutinase/axe"/>
</dbReference>
<feature type="active site" description="Proton donor/acceptor" evidence="10">
    <location>
        <position position="200"/>
    </location>
</feature>
<protein>
    <recommendedName>
        <fullName evidence="3 12">Cutinase</fullName>
        <ecNumber evidence="3 12">3.1.1.74</ecNumber>
    </recommendedName>
</protein>
<dbReference type="Gene3D" id="3.40.50.1820">
    <property type="entry name" value="alpha/beta hydrolase"/>
    <property type="match status" value="1"/>
</dbReference>
<keyword evidence="6 12" id="KW-0732">Signal</keyword>
<dbReference type="Pfam" id="PF01083">
    <property type="entry name" value="Cutinase"/>
    <property type="match status" value="1"/>
</dbReference>
<evidence type="ECO:0000313" key="13">
    <source>
        <dbReference type="EMBL" id="CAF9934043.1"/>
    </source>
</evidence>
<evidence type="ECO:0000256" key="8">
    <source>
        <dbReference type="ARBA" id="ARBA00023157"/>
    </source>
</evidence>
<keyword evidence="8 11" id="KW-1015">Disulfide bond</keyword>
<comment type="similarity">
    <text evidence="2 12">Belongs to the cutinase family.</text>
</comment>
<dbReference type="GO" id="GO:0050525">
    <property type="term" value="F:cutinase activity"/>
    <property type="evidence" value="ECO:0007669"/>
    <property type="project" value="UniProtKB-UniRule"/>
</dbReference>
<keyword evidence="14" id="KW-1185">Reference proteome</keyword>
<evidence type="ECO:0000256" key="10">
    <source>
        <dbReference type="PIRSR" id="PIRSR611150-1"/>
    </source>
</evidence>
<dbReference type="PANTHER" id="PTHR48250">
    <property type="entry name" value="CUTINASE 2-RELATED"/>
    <property type="match status" value="1"/>
</dbReference>
<sequence length="222" mass="22083">MLFSGTFLFALAASAAAFPSFELSNKRSPQFWGGAGSGSNTANDVTNKAACKAITVIFARGTGESGNIGSVIGPPLLKALQSKVGAGKVAYQGVPYAASAAGNAQQGGNGGALMTSLVQQALQQCPDTKIVLSGYSQGGLVVHKSASSLAATPPAAAVIFGDPQNGQPVANVPAAKLKEYCAQGDGVCGTPRTFQITAAHLSYGNNAADAANFISTATGVTA</sequence>
<evidence type="ECO:0000256" key="7">
    <source>
        <dbReference type="ARBA" id="ARBA00022801"/>
    </source>
</evidence>
<feature type="signal peptide" evidence="12">
    <location>
        <begin position="1"/>
        <end position="17"/>
    </location>
</feature>
<dbReference type="InterPro" id="IPR011150">
    <property type="entry name" value="Cutinase_monf"/>
</dbReference>
<evidence type="ECO:0000256" key="5">
    <source>
        <dbReference type="ARBA" id="ARBA00022525"/>
    </source>
</evidence>
<keyword evidence="5 12" id="KW-0964">Secreted</keyword>
<comment type="catalytic activity">
    <reaction evidence="9 12">
        <text>cutin + H2O = cutin monomers.</text>
        <dbReference type="EC" id="3.1.1.74"/>
    </reaction>
</comment>
<dbReference type="InterPro" id="IPR029058">
    <property type="entry name" value="AB_hydrolase_fold"/>
</dbReference>
<reference evidence="13" key="1">
    <citation type="submission" date="2021-03" db="EMBL/GenBank/DDBJ databases">
        <authorList>
            <person name="Tagirdzhanova G."/>
        </authorList>
    </citation>
    <scope>NUCLEOTIDE SEQUENCE</scope>
</reference>
<feature type="disulfide bond" evidence="11">
    <location>
        <begin position="51"/>
        <end position="125"/>
    </location>
</feature>
<evidence type="ECO:0000256" key="2">
    <source>
        <dbReference type="ARBA" id="ARBA00007534"/>
    </source>
</evidence>
<evidence type="ECO:0000256" key="11">
    <source>
        <dbReference type="PIRSR" id="PIRSR611150-2"/>
    </source>
</evidence>